<organism evidence="1 2">
    <name type="scientific">[Anoxybacillus] calidus</name>
    <dbReference type="NCBI Taxonomy" id="575178"/>
    <lineage>
        <taxon>Bacteria</taxon>
        <taxon>Bacillati</taxon>
        <taxon>Bacillota</taxon>
        <taxon>Bacilli</taxon>
        <taxon>Bacillales</taxon>
        <taxon>Anoxybacillaceae</taxon>
        <taxon>Paranoxybacillus</taxon>
    </lineage>
</organism>
<accession>A0A7W0BV13</accession>
<dbReference type="AlphaFoldDB" id="A0A7W0BV13"/>
<name>A0A7W0BV13_9BACL</name>
<proteinExistence type="predicted"/>
<evidence type="ECO:0000313" key="2">
    <source>
        <dbReference type="Proteomes" id="UP000580891"/>
    </source>
</evidence>
<dbReference type="EMBL" id="JACDUU010000002">
    <property type="protein sequence ID" value="MBA2871045.1"/>
    <property type="molecule type" value="Genomic_DNA"/>
</dbReference>
<comment type="caution">
    <text evidence="1">The sequence shown here is derived from an EMBL/GenBank/DDBJ whole genome shotgun (WGS) entry which is preliminary data.</text>
</comment>
<sequence>MFSIKQEMKKLAQKHPFFSSKEAFKNSFKHQLQEKFRVIENKDFHGCVVDLWVEDPNSEQQHAIYLMNKLAGLTIKQENQFIELKHHGAEDCGRYDFLKQVEKLEKITIGRYNINGIAILLTNDHLYWNPPTKSHTVDSYFRIHENRVLTGELKWLEHASAGTIKDRENPIVIKGTYKLQWQHYSTVSNEKHGEFCYLAVHVGVD</sequence>
<keyword evidence="2" id="KW-1185">Reference proteome</keyword>
<evidence type="ECO:0000313" key="1">
    <source>
        <dbReference type="EMBL" id="MBA2871045.1"/>
    </source>
</evidence>
<dbReference type="Proteomes" id="UP000580891">
    <property type="component" value="Unassembled WGS sequence"/>
</dbReference>
<dbReference type="RefSeq" id="WP_181536907.1">
    <property type="nucleotide sequence ID" value="NZ_JACDUU010000002.1"/>
</dbReference>
<protein>
    <submittedName>
        <fullName evidence="1">Uncharacterized protein</fullName>
    </submittedName>
</protein>
<reference evidence="1 2" key="1">
    <citation type="submission" date="2020-07" db="EMBL/GenBank/DDBJ databases">
        <title>Genomic Encyclopedia of Type Strains, Phase IV (KMG-IV): sequencing the most valuable type-strain genomes for metagenomic binning, comparative biology and taxonomic classification.</title>
        <authorList>
            <person name="Goeker M."/>
        </authorList>
    </citation>
    <scope>NUCLEOTIDE SEQUENCE [LARGE SCALE GENOMIC DNA]</scope>
    <source>
        <strain evidence="1 2">DSM 25220</strain>
    </source>
</reference>
<gene>
    <name evidence="1" type="ORF">HNQ85_001315</name>
</gene>